<organism evidence="2 3">
    <name type="scientific">Hymenolepis diminuta</name>
    <name type="common">Rat tapeworm</name>
    <dbReference type="NCBI Taxonomy" id="6216"/>
    <lineage>
        <taxon>Eukaryota</taxon>
        <taxon>Metazoa</taxon>
        <taxon>Spiralia</taxon>
        <taxon>Lophotrochozoa</taxon>
        <taxon>Platyhelminthes</taxon>
        <taxon>Cestoda</taxon>
        <taxon>Eucestoda</taxon>
        <taxon>Cyclophyllidea</taxon>
        <taxon>Hymenolepididae</taxon>
        <taxon>Hymenolepis</taxon>
    </lineage>
</organism>
<reference evidence="2 3" key="1">
    <citation type="submission" date="2019-07" db="EMBL/GenBank/DDBJ databases">
        <authorList>
            <person name="Jastrzebski P J."/>
            <person name="Paukszto L."/>
            <person name="Jastrzebski P J."/>
        </authorList>
    </citation>
    <scope>NUCLEOTIDE SEQUENCE [LARGE SCALE GENOMIC DNA]</scope>
    <source>
        <strain evidence="2 3">WMS-il1</strain>
    </source>
</reference>
<protein>
    <submittedName>
        <fullName evidence="2">Uncharacterized protein</fullName>
    </submittedName>
</protein>
<name>A0A564YNG9_HYMDI</name>
<accession>A0A564YNG9</accession>
<proteinExistence type="predicted"/>
<dbReference type="AlphaFoldDB" id="A0A564YNG9"/>
<keyword evidence="3" id="KW-1185">Reference proteome</keyword>
<feature type="region of interest" description="Disordered" evidence="1">
    <location>
        <begin position="26"/>
        <end position="45"/>
    </location>
</feature>
<dbReference type="Proteomes" id="UP000321570">
    <property type="component" value="Unassembled WGS sequence"/>
</dbReference>
<evidence type="ECO:0000313" key="2">
    <source>
        <dbReference type="EMBL" id="VUZ48074.1"/>
    </source>
</evidence>
<sequence length="79" mass="8519">MIDGPHGDKITTHTLMLQHRGYDLAGSPEFRGPKSDGDYHSGSLATEFNGSFDEERVQSPPWPTLPTSLASAPIVLVLA</sequence>
<dbReference type="EMBL" id="CABIJS010000275">
    <property type="protein sequence ID" value="VUZ48074.1"/>
    <property type="molecule type" value="Genomic_DNA"/>
</dbReference>
<gene>
    <name evidence="2" type="ORF">WMSIL1_LOCUS7487</name>
</gene>
<evidence type="ECO:0000313" key="3">
    <source>
        <dbReference type="Proteomes" id="UP000321570"/>
    </source>
</evidence>
<evidence type="ECO:0000256" key="1">
    <source>
        <dbReference type="SAM" id="MobiDB-lite"/>
    </source>
</evidence>